<feature type="region of interest" description="Disordered" evidence="1">
    <location>
        <begin position="25"/>
        <end position="147"/>
    </location>
</feature>
<reference evidence="4" key="1">
    <citation type="submission" date="2020-05" db="EMBL/GenBank/DDBJ databases">
        <title>Mycena genomes resolve the evolution of fungal bioluminescence.</title>
        <authorList>
            <person name="Tsai I.J."/>
        </authorList>
    </citation>
    <scope>NUCLEOTIDE SEQUENCE</scope>
    <source>
        <strain evidence="4">171206Taipei</strain>
    </source>
</reference>
<dbReference type="EMBL" id="JACAZF010000006">
    <property type="protein sequence ID" value="KAF7301844.1"/>
    <property type="molecule type" value="Genomic_DNA"/>
</dbReference>
<gene>
    <name evidence="4" type="ORF">MIND_00750200</name>
</gene>
<evidence type="ECO:0000313" key="5">
    <source>
        <dbReference type="Proteomes" id="UP000636479"/>
    </source>
</evidence>
<evidence type="ECO:0000256" key="1">
    <source>
        <dbReference type="SAM" id="MobiDB-lite"/>
    </source>
</evidence>
<accession>A0A8H6W198</accession>
<dbReference type="Proteomes" id="UP000636479">
    <property type="component" value="Unassembled WGS sequence"/>
</dbReference>
<dbReference type="RefSeq" id="XP_037219844.1">
    <property type="nucleotide sequence ID" value="XM_037364200.1"/>
</dbReference>
<evidence type="ECO:0000313" key="4">
    <source>
        <dbReference type="EMBL" id="KAF7301844.1"/>
    </source>
</evidence>
<protein>
    <submittedName>
        <fullName evidence="4">Uncharacterized protein</fullName>
    </submittedName>
</protein>
<proteinExistence type="predicted"/>
<feature type="signal peptide" evidence="3">
    <location>
        <begin position="1"/>
        <end position="17"/>
    </location>
</feature>
<keyword evidence="2" id="KW-1133">Transmembrane helix</keyword>
<sequence>MRVALWALCALPVFAQAALYYPRQNNGTESVSSSSQPSRSSVSSTLPSSKPLPSSSTTTPRSSTTTSSTPVTTTTTTTTSSVISSISSSPASSSVSSIPARSSSSTTPVTLSKPPAIQQAGTIGNKDLATTTENPEDQPSESATTGKVAATSNGFWANKGAVAGTFTVVALVILAILLLFLRTFRHRQESRNSARDTFFDTKSPVVEDHQRYSASIVSLGNDALDPHSAPVPNYGGADHYLVDTNEYNYPPGTTYNNNAAPPQQHYYGAHEQQEPQQDYYAEPVTPNAGHYTDNTAYANAYGGHTDNGAYEAYNQYYSGGQTNTYSVSAPDRGASISPHPYSHPSHTSAAPAAPMRPFAGRDSAFTQQSLDSFYGAAGTAI</sequence>
<feature type="compositionally biased region" description="Low complexity" evidence="1">
    <location>
        <begin position="334"/>
        <end position="353"/>
    </location>
</feature>
<feature type="chain" id="PRO_5034996177" evidence="3">
    <location>
        <begin position="18"/>
        <end position="381"/>
    </location>
</feature>
<evidence type="ECO:0000256" key="3">
    <source>
        <dbReference type="SAM" id="SignalP"/>
    </source>
</evidence>
<dbReference type="AlphaFoldDB" id="A0A8H6W198"/>
<name>A0A8H6W198_9AGAR</name>
<keyword evidence="2" id="KW-0472">Membrane</keyword>
<feature type="compositionally biased region" description="Low complexity" evidence="1">
    <location>
        <begin position="30"/>
        <end position="108"/>
    </location>
</feature>
<dbReference type="GeneID" id="59346716"/>
<keyword evidence="2" id="KW-0812">Transmembrane</keyword>
<feature type="region of interest" description="Disordered" evidence="1">
    <location>
        <begin position="328"/>
        <end position="359"/>
    </location>
</feature>
<keyword evidence="3" id="KW-0732">Signal</keyword>
<evidence type="ECO:0000256" key="2">
    <source>
        <dbReference type="SAM" id="Phobius"/>
    </source>
</evidence>
<organism evidence="4 5">
    <name type="scientific">Mycena indigotica</name>
    <dbReference type="NCBI Taxonomy" id="2126181"/>
    <lineage>
        <taxon>Eukaryota</taxon>
        <taxon>Fungi</taxon>
        <taxon>Dikarya</taxon>
        <taxon>Basidiomycota</taxon>
        <taxon>Agaricomycotina</taxon>
        <taxon>Agaricomycetes</taxon>
        <taxon>Agaricomycetidae</taxon>
        <taxon>Agaricales</taxon>
        <taxon>Marasmiineae</taxon>
        <taxon>Mycenaceae</taxon>
        <taxon>Mycena</taxon>
    </lineage>
</organism>
<feature type="transmembrane region" description="Helical" evidence="2">
    <location>
        <begin position="161"/>
        <end position="181"/>
    </location>
</feature>
<dbReference type="OrthoDB" id="3067019at2759"/>
<comment type="caution">
    <text evidence="4">The sequence shown here is derived from an EMBL/GenBank/DDBJ whole genome shotgun (WGS) entry which is preliminary data.</text>
</comment>
<keyword evidence="5" id="KW-1185">Reference proteome</keyword>